<feature type="compositionally biased region" description="Basic and acidic residues" evidence="3">
    <location>
        <begin position="133"/>
        <end position="147"/>
    </location>
</feature>
<dbReference type="CDD" id="cd04762">
    <property type="entry name" value="HTH_MerR-trunc"/>
    <property type="match status" value="1"/>
</dbReference>
<dbReference type="Pfam" id="PF03459">
    <property type="entry name" value="TOBE"/>
    <property type="match status" value="1"/>
</dbReference>
<proteinExistence type="predicted"/>
<feature type="domain" description="Mop" evidence="4">
    <location>
        <begin position="64"/>
        <end position="129"/>
    </location>
</feature>
<feature type="region of interest" description="Disordered" evidence="3">
    <location>
        <begin position="128"/>
        <end position="147"/>
    </location>
</feature>
<dbReference type="Gene3D" id="1.10.1660.10">
    <property type="match status" value="1"/>
</dbReference>
<dbReference type="AlphaFoldDB" id="A0AA97CYC9"/>
<dbReference type="GO" id="GO:0003677">
    <property type="term" value="F:DNA binding"/>
    <property type="evidence" value="ECO:0007669"/>
    <property type="project" value="InterPro"/>
</dbReference>
<evidence type="ECO:0000256" key="2">
    <source>
        <dbReference type="PROSITE-ProRule" id="PRU01213"/>
    </source>
</evidence>
<evidence type="ECO:0000256" key="1">
    <source>
        <dbReference type="ARBA" id="ARBA00022505"/>
    </source>
</evidence>
<dbReference type="GO" id="GO:0015689">
    <property type="term" value="P:molybdate ion transport"/>
    <property type="evidence" value="ECO:0007669"/>
    <property type="project" value="InterPro"/>
</dbReference>
<dbReference type="Gene3D" id="2.40.50.100">
    <property type="match status" value="1"/>
</dbReference>
<sequence length="147" mass="15953">MTELRISRAAGLLGVSDDTLRRWIDAGKLSAHRDSAGRAVVDGGDLARFLSDEAREQDDPVDRGSSARNRFVGIVTDVRSDPVMSQVEMRCGPHRVVSLMSTEAVRELGLEVGSLATASVKATTVIVETPSDTEERRHGGERRHDGK</sequence>
<dbReference type="RefSeq" id="WP_420039700.1">
    <property type="nucleotide sequence ID" value="NZ_CP128986.1"/>
</dbReference>
<dbReference type="InterPro" id="IPR004606">
    <property type="entry name" value="Mop_domain"/>
</dbReference>
<name>A0AA97CYC9_9ACTN</name>
<dbReference type="Pfam" id="PF00376">
    <property type="entry name" value="MerR"/>
    <property type="match status" value="1"/>
</dbReference>
<dbReference type="InterPro" id="IPR005116">
    <property type="entry name" value="Transp-assoc_OB_typ1"/>
</dbReference>
<dbReference type="InterPro" id="IPR010093">
    <property type="entry name" value="SinI_DNA-bd"/>
</dbReference>
<evidence type="ECO:0000256" key="3">
    <source>
        <dbReference type="SAM" id="MobiDB-lite"/>
    </source>
</evidence>
<evidence type="ECO:0000313" key="5">
    <source>
        <dbReference type="EMBL" id="WOC13922.1"/>
    </source>
</evidence>
<dbReference type="InterPro" id="IPR000551">
    <property type="entry name" value="MerR-type_HTH_dom"/>
</dbReference>
<keyword evidence="1 2" id="KW-0500">Molybdenum</keyword>
<dbReference type="SUPFAM" id="SSF50331">
    <property type="entry name" value="MOP-like"/>
    <property type="match status" value="1"/>
</dbReference>
<dbReference type="NCBIfam" id="TIGR01764">
    <property type="entry name" value="excise"/>
    <property type="match status" value="1"/>
</dbReference>
<reference evidence="5" key="1">
    <citation type="submission" date="2023-06" db="EMBL/GenBank/DDBJ databases">
        <title>Gordonia sp. nov. and Pseudochrobactrum sp. nov., two species isolated from the burying beetle Nicrophorus vespilloides.</title>
        <authorList>
            <person name="Poehlein A."/>
            <person name="Guzman J."/>
            <person name="Daniel R."/>
            <person name="Vilcinskas A."/>
        </authorList>
    </citation>
    <scope>NUCLEOTIDE SEQUENCE</scope>
    <source>
        <strain evidence="5">MP11Mi</strain>
    </source>
</reference>
<dbReference type="EMBL" id="CP128986">
    <property type="protein sequence ID" value="WOC13922.1"/>
    <property type="molecule type" value="Genomic_DNA"/>
</dbReference>
<evidence type="ECO:0000259" key="4">
    <source>
        <dbReference type="PROSITE" id="PS51866"/>
    </source>
</evidence>
<dbReference type="PROSITE" id="PS51866">
    <property type="entry name" value="MOP"/>
    <property type="match status" value="1"/>
</dbReference>
<dbReference type="InterPro" id="IPR008995">
    <property type="entry name" value="Mo/tungstate-bd_C_term_dom"/>
</dbReference>
<protein>
    <recommendedName>
        <fullName evidence="4">Mop domain-containing protein</fullName>
    </recommendedName>
</protein>
<gene>
    <name evidence="5" type="ORF">MP11Mi_30340</name>
</gene>
<accession>A0AA97CYC9</accession>
<organism evidence="5">
    <name type="scientific">Gordonia sp. MP11Mi</name>
    <dbReference type="NCBI Taxonomy" id="3022769"/>
    <lineage>
        <taxon>Bacteria</taxon>
        <taxon>Bacillati</taxon>
        <taxon>Actinomycetota</taxon>
        <taxon>Actinomycetes</taxon>
        <taxon>Mycobacteriales</taxon>
        <taxon>Gordoniaceae</taxon>
        <taxon>Gordonia</taxon>
    </lineage>
</organism>